<dbReference type="OrthoDB" id="1601181at2759"/>
<dbReference type="CDD" id="cd10454">
    <property type="entry name" value="GIY-YIG_COG3680_Meta"/>
    <property type="match status" value="1"/>
</dbReference>
<dbReference type="AlphaFoldDB" id="A0A4C1TU27"/>
<dbReference type="PANTHER" id="PTHR46427:SF1">
    <property type="entry name" value="ANKYRIN REPEAT AND LEM DOMAIN-CONTAINING PROTEIN 1"/>
    <property type="match status" value="1"/>
</dbReference>
<feature type="compositionally biased region" description="Low complexity" evidence="2">
    <location>
        <begin position="195"/>
        <end position="204"/>
    </location>
</feature>
<dbReference type="InterPro" id="IPR036770">
    <property type="entry name" value="Ankyrin_rpt-contain_sf"/>
</dbReference>
<dbReference type="Pfam" id="PF22945">
    <property type="entry name" value="LEM-3_GIY-YIG"/>
    <property type="match status" value="1"/>
</dbReference>
<dbReference type="Gene3D" id="1.10.720.40">
    <property type="match status" value="1"/>
</dbReference>
<feature type="region of interest" description="Disordered" evidence="2">
    <location>
        <begin position="195"/>
        <end position="217"/>
    </location>
</feature>
<dbReference type="PROSITE" id="PS50954">
    <property type="entry name" value="LEM"/>
    <property type="match status" value="1"/>
</dbReference>
<evidence type="ECO:0000256" key="2">
    <source>
        <dbReference type="SAM" id="MobiDB-lite"/>
    </source>
</evidence>
<dbReference type="Pfam" id="PF00023">
    <property type="entry name" value="Ank"/>
    <property type="match status" value="1"/>
</dbReference>
<feature type="domain" description="LEM" evidence="3">
    <location>
        <begin position="284"/>
        <end position="328"/>
    </location>
</feature>
<evidence type="ECO:0000256" key="1">
    <source>
        <dbReference type="PROSITE-ProRule" id="PRU00023"/>
    </source>
</evidence>
<dbReference type="SUPFAM" id="SSF48403">
    <property type="entry name" value="Ankyrin repeat"/>
    <property type="match status" value="1"/>
</dbReference>
<dbReference type="GO" id="GO:0000724">
    <property type="term" value="P:double-strand break repair via homologous recombination"/>
    <property type="evidence" value="ECO:0007669"/>
    <property type="project" value="TreeGrafter"/>
</dbReference>
<dbReference type="GO" id="GO:0000712">
    <property type="term" value="P:resolution of meiotic recombination intermediates"/>
    <property type="evidence" value="ECO:0007669"/>
    <property type="project" value="TreeGrafter"/>
</dbReference>
<name>A0A4C1TU27_EUMVA</name>
<evidence type="ECO:0000313" key="4">
    <source>
        <dbReference type="EMBL" id="GBP17499.1"/>
    </source>
</evidence>
<dbReference type="PROSITE" id="PS50088">
    <property type="entry name" value="ANK_REPEAT"/>
    <property type="match status" value="1"/>
</dbReference>
<dbReference type="Pfam" id="PF03020">
    <property type="entry name" value="LEM"/>
    <property type="match status" value="1"/>
</dbReference>
<dbReference type="InterPro" id="IPR003887">
    <property type="entry name" value="LEM_dom"/>
</dbReference>
<dbReference type="SMART" id="SM00248">
    <property type="entry name" value="ANK"/>
    <property type="match status" value="1"/>
</dbReference>
<dbReference type="GO" id="GO:0004520">
    <property type="term" value="F:DNA endonuclease activity"/>
    <property type="evidence" value="ECO:0007669"/>
    <property type="project" value="TreeGrafter"/>
</dbReference>
<accession>A0A4C1TU27</accession>
<comment type="caution">
    <text evidence="4">The sequence shown here is derived from an EMBL/GenBank/DDBJ whole genome shotgun (WGS) entry which is preliminary data.</text>
</comment>
<gene>
    <name evidence="4" type="primary">ANKLE1</name>
    <name evidence="4" type="ORF">EVAR_8847_1</name>
</gene>
<dbReference type="SUPFAM" id="SSF63451">
    <property type="entry name" value="LEM domain"/>
    <property type="match status" value="1"/>
</dbReference>
<evidence type="ECO:0000313" key="5">
    <source>
        <dbReference type="Proteomes" id="UP000299102"/>
    </source>
</evidence>
<reference evidence="4 5" key="1">
    <citation type="journal article" date="2019" name="Commun. Biol.">
        <title>The bagworm genome reveals a unique fibroin gene that provides high tensile strength.</title>
        <authorList>
            <person name="Kono N."/>
            <person name="Nakamura H."/>
            <person name="Ohtoshi R."/>
            <person name="Tomita M."/>
            <person name="Numata K."/>
            <person name="Arakawa K."/>
        </authorList>
    </citation>
    <scope>NUCLEOTIDE SEQUENCE [LARGE SCALE GENOMIC DNA]</scope>
</reference>
<evidence type="ECO:0000259" key="3">
    <source>
        <dbReference type="PROSITE" id="PS50954"/>
    </source>
</evidence>
<dbReference type="EMBL" id="BGZK01000087">
    <property type="protein sequence ID" value="GBP17499.1"/>
    <property type="molecule type" value="Genomic_DNA"/>
</dbReference>
<proteinExistence type="predicted"/>
<dbReference type="GO" id="GO:0005737">
    <property type="term" value="C:cytoplasm"/>
    <property type="evidence" value="ECO:0007669"/>
    <property type="project" value="TreeGrafter"/>
</dbReference>
<organism evidence="4 5">
    <name type="scientific">Eumeta variegata</name>
    <name type="common">Bagworm moth</name>
    <name type="synonym">Eumeta japonica</name>
    <dbReference type="NCBI Taxonomy" id="151549"/>
    <lineage>
        <taxon>Eukaryota</taxon>
        <taxon>Metazoa</taxon>
        <taxon>Ecdysozoa</taxon>
        <taxon>Arthropoda</taxon>
        <taxon>Hexapoda</taxon>
        <taxon>Insecta</taxon>
        <taxon>Pterygota</taxon>
        <taxon>Neoptera</taxon>
        <taxon>Endopterygota</taxon>
        <taxon>Lepidoptera</taxon>
        <taxon>Glossata</taxon>
        <taxon>Ditrysia</taxon>
        <taxon>Tineoidea</taxon>
        <taxon>Psychidae</taxon>
        <taxon>Oiketicinae</taxon>
        <taxon>Eumeta</taxon>
    </lineage>
</organism>
<dbReference type="InterPro" id="IPR011015">
    <property type="entry name" value="LEM/LEM-like_dom_sf"/>
</dbReference>
<keyword evidence="1" id="KW-0040">ANK repeat</keyword>
<dbReference type="InterPro" id="IPR034998">
    <property type="entry name" value="ANKLE1"/>
</dbReference>
<dbReference type="GO" id="GO:0005654">
    <property type="term" value="C:nucleoplasm"/>
    <property type="evidence" value="ECO:0007669"/>
    <property type="project" value="TreeGrafter"/>
</dbReference>
<keyword evidence="5" id="KW-1185">Reference proteome</keyword>
<dbReference type="CDD" id="cd12934">
    <property type="entry name" value="LEM"/>
    <property type="match status" value="1"/>
</dbReference>
<dbReference type="InterPro" id="IPR002110">
    <property type="entry name" value="Ankyrin_rpt"/>
</dbReference>
<protein>
    <submittedName>
        <fullName evidence="4">Ankyrin repeat and LEM domain-containing protein 1</fullName>
    </submittedName>
</protein>
<dbReference type="SMART" id="SM00540">
    <property type="entry name" value="LEM"/>
    <property type="match status" value="1"/>
</dbReference>
<dbReference type="STRING" id="151549.A0A4C1TU27"/>
<feature type="repeat" description="ANK" evidence="1">
    <location>
        <begin position="10"/>
        <end position="42"/>
    </location>
</feature>
<dbReference type="Proteomes" id="UP000299102">
    <property type="component" value="Unassembled WGS sequence"/>
</dbReference>
<dbReference type="PANTHER" id="PTHR46427">
    <property type="entry name" value="ANKYRIN REPEAT AND LEM DOMAIN-CONTAINING PROTEIN 1"/>
    <property type="match status" value="1"/>
</dbReference>
<dbReference type="Gene3D" id="1.25.40.20">
    <property type="entry name" value="Ankyrin repeat-containing domain"/>
    <property type="match status" value="1"/>
</dbReference>
<dbReference type="PROSITE" id="PS50297">
    <property type="entry name" value="ANK_REP_REGION"/>
    <property type="match status" value="1"/>
</dbReference>
<sequence length="702" mass="79914">MTKKPQRSEDGITPLHIAAIWGRLDNLKLLVGCGGDPSNRDADNHSVFDYAAREQQWEVYDYLHNVIDLQDDSLGSPCAYSLDLEKVIVRTDHLVAEYGLLTDEKVKDVMECRRSEMVRDWCDKATLSINRLYPTILSEKTFLDDESVPWQTDDFTQNNAKNSSSDNTQTSYKSCFSRVVPSVVQNRTNEWISNSSRSGSITSIKDTNTNCRKSSTTSGVNSSFSGGSIALANVEEEYKYEDKEEDVVLIEKRLLVSSIVLPIEETESKSSNPENTILTVASSLPASMEYDNNRLRAELIQLGFNPGPIDNKTRTLYLKKLHSLKKEISYKKCTKQKNYMLCFLKQNLFLSPKKSLLHPFIQAYSIELEKSLRNDAWLKDLSNFMQLDEKVRADFASPGKRWREGTSKTSFTYLLLDPRVTNNLPAKATQCSQHACWITFVNSIFYVGKGKRSRPYSHLYQALTLWKRDFKTSNDKKIQYILDIWSEKVGVVCLHIFQNVIPAEAYTYEAAMIDVLGVNNLKNMKTGNYYGITASWPMKDRRMFGLYLLYKAMLIFGRGEWATGTLTHCTKCDDRSTSRPYCVKVSYFTIRTGPFCAAAKLATAWFYHSLIWIEPFSVFTERPNVPSLTVPKRERNANTKQWKRIGKKKEHTRRSGLVSLTAGAPSSFLVLVQSPITDLIKAEITKSTRELTQCPGAIIYNA</sequence>